<dbReference type="PANTHER" id="PTHR43115">
    <property type="entry name" value="DEHYDROGENASE/REDUCTASE SDR FAMILY MEMBER 11"/>
    <property type="match status" value="1"/>
</dbReference>
<gene>
    <name evidence="5" type="primary">LOC115883389</name>
</gene>
<reference evidence="5" key="1">
    <citation type="submission" date="2025-08" db="UniProtKB">
        <authorList>
            <consortium name="RefSeq"/>
        </authorList>
    </citation>
    <scope>IDENTIFICATION</scope>
    <source>
        <tissue evidence="5">Gonads</tissue>
    </source>
</reference>
<sequence>MSLERFVGKVAVVTGASAGIGRELVKALVKEGVTVAGLARRSERIEEIAQELKNEKGKLHAFKCDLTKDEEILATFKKITETLGPISILVNNAGLSPATELIDGDISKWRQIIDTNILALSICTREAIASMKANNIKGHIVHINSIAGHMPLDLVGFSVYPATKYAVTALTESLRREINRNGLPIKVTSVSPGYVETDFFVSMYDSKDLPAYLERSGLKAKDVADTVVYVLSTPEHVNVAGISRRVERVQEHANQLKNGNGSLHPFKCDLTKDKEILDTFKKIIETLGPIHILVNNAGVAPATALIDGDIKRWRQIIDTNVIGLSICTREAIANMKANNTKGHIVHVNSVLGHEIGEFPYLSVYPGSKHAVTALTECLRREINRNNLPIKITSVSPGGVSTEFAEVNLGAEGVKRFENVPLLSADDVADTIVYVLSTPEHVNIRELTVNIQGQLY</sequence>
<protein>
    <submittedName>
        <fullName evidence="5">Farnesol dehydrogenase-like</fullName>
    </submittedName>
</protein>
<dbReference type="PANTHER" id="PTHR43115:SF4">
    <property type="entry name" value="DEHYDROGENASE_REDUCTASE SDR FAMILY MEMBER 11"/>
    <property type="match status" value="1"/>
</dbReference>
<dbReference type="PROSITE" id="PS00061">
    <property type="entry name" value="ADH_SHORT"/>
    <property type="match status" value="2"/>
</dbReference>
<dbReference type="GO" id="GO:0016616">
    <property type="term" value="F:oxidoreductase activity, acting on the CH-OH group of donors, NAD or NADP as acceptor"/>
    <property type="evidence" value="ECO:0007669"/>
    <property type="project" value="UniProtKB-ARBA"/>
</dbReference>
<dbReference type="Proteomes" id="UP000504635">
    <property type="component" value="Unplaced"/>
</dbReference>
<keyword evidence="4" id="KW-1185">Reference proteome</keyword>
<dbReference type="OrthoDB" id="1933717at2759"/>
<evidence type="ECO:0000256" key="1">
    <source>
        <dbReference type="ARBA" id="ARBA00006484"/>
    </source>
</evidence>
<dbReference type="AlphaFoldDB" id="A0A6J2Y1M7"/>
<dbReference type="InParanoid" id="A0A6J2Y1M7"/>
<comment type="similarity">
    <text evidence="1 3">Belongs to the short-chain dehydrogenases/reductases (SDR) family.</text>
</comment>
<dbReference type="RefSeq" id="XP_030757617.1">
    <property type="nucleotide sequence ID" value="XM_030901757.1"/>
</dbReference>
<dbReference type="InterPro" id="IPR036291">
    <property type="entry name" value="NAD(P)-bd_dom_sf"/>
</dbReference>
<evidence type="ECO:0000313" key="5">
    <source>
        <dbReference type="RefSeq" id="XP_030757617.1"/>
    </source>
</evidence>
<proteinExistence type="inferred from homology"/>
<dbReference type="PRINTS" id="PR00080">
    <property type="entry name" value="SDRFAMILY"/>
</dbReference>
<organism evidence="4 5">
    <name type="scientific">Sitophilus oryzae</name>
    <name type="common">Rice weevil</name>
    <name type="synonym">Curculio oryzae</name>
    <dbReference type="NCBI Taxonomy" id="7048"/>
    <lineage>
        <taxon>Eukaryota</taxon>
        <taxon>Metazoa</taxon>
        <taxon>Ecdysozoa</taxon>
        <taxon>Arthropoda</taxon>
        <taxon>Hexapoda</taxon>
        <taxon>Insecta</taxon>
        <taxon>Pterygota</taxon>
        <taxon>Neoptera</taxon>
        <taxon>Endopterygota</taxon>
        <taxon>Coleoptera</taxon>
        <taxon>Polyphaga</taxon>
        <taxon>Cucujiformia</taxon>
        <taxon>Curculionidae</taxon>
        <taxon>Dryophthorinae</taxon>
        <taxon>Sitophilus</taxon>
    </lineage>
</organism>
<evidence type="ECO:0000313" key="4">
    <source>
        <dbReference type="Proteomes" id="UP000504635"/>
    </source>
</evidence>
<dbReference type="InterPro" id="IPR020904">
    <property type="entry name" value="Sc_DH/Rdtase_CS"/>
</dbReference>
<dbReference type="Gene3D" id="3.40.50.720">
    <property type="entry name" value="NAD(P)-binding Rossmann-like Domain"/>
    <property type="match status" value="2"/>
</dbReference>
<keyword evidence="2" id="KW-0560">Oxidoreductase</keyword>
<dbReference type="KEGG" id="soy:115883389"/>
<dbReference type="FunCoup" id="A0A6J2Y1M7">
    <property type="interactions" value="242"/>
</dbReference>
<name>A0A6J2Y1M7_SITOR</name>
<dbReference type="InterPro" id="IPR002347">
    <property type="entry name" value="SDR_fam"/>
</dbReference>
<dbReference type="PRINTS" id="PR00081">
    <property type="entry name" value="GDHRDH"/>
</dbReference>
<dbReference type="Pfam" id="PF00106">
    <property type="entry name" value="adh_short"/>
    <property type="match status" value="2"/>
</dbReference>
<accession>A0A6J2Y1M7</accession>
<dbReference type="FunFam" id="3.40.50.720:FF:000047">
    <property type="entry name" value="NADP-dependent L-serine/L-allo-threonine dehydrogenase"/>
    <property type="match status" value="2"/>
</dbReference>
<dbReference type="SUPFAM" id="SSF51735">
    <property type="entry name" value="NAD(P)-binding Rossmann-fold domains"/>
    <property type="match status" value="2"/>
</dbReference>
<dbReference type="GeneID" id="115883389"/>
<evidence type="ECO:0000256" key="2">
    <source>
        <dbReference type="ARBA" id="ARBA00023002"/>
    </source>
</evidence>
<evidence type="ECO:0000256" key="3">
    <source>
        <dbReference type="RuleBase" id="RU000363"/>
    </source>
</evidence>